<name>A0ABT0JYH6_9ACTN</name>
<dbReference type="Proteomes" id="UP001201873">
    <property type="component" value="Unassembled WGS sequence"/>
</dbReference>
<reference evidence="8 9" key="1">
    <citation type="submission" date="2022-04" db="EMBL/GenBank/DDBJ databases">
        <title>Genome diversity in the genus Frankia.</title>
        <authorList>
            <person name="Carlos-Shanley C."/>
            <person name="Hahn D."/>
        </authorList>
    </citation>
    <scope>NUCLEOTIDE SEQUENCE [LARGE SCALE GENOMIC DNA]</scope>
    <source>
        <strain evidence="8 9">Ag45/Mut15</strain>
    </source>
</reference>
<dbReference type="Pfam" id="PF03631">
    <property type="entry name" value="Virul_fac_BrkB"/>
    <property type="match status" value="1"/>
</dbReference>
<protein>
    <submittedName>
        <fullName evidence="8">YihY/virulence factor BrkB family protein</fullName>
    </submittedName>
</protein>
<dbReference type="EMBL" id="JALKFT010000008">
    <property type="protein sequence ID" value="MCK9876267.1"/>
    <property type="molecule type" value="Genomic_DNA"/>
</dbReference>
<feature type="transmembrane region" description="Helical" evidence="7">
    <location>
        <begin position="246"/>
        <end position="267"/>
    </location>
</feature>
<dbReference type="PANTHER" id="PTHR30213:SF0">
    <property type="entry name" value="UPF0761 MEMBRANE PROTEIN YIHY"/>
    <property type="match status" value="1"/>
</dbReference>
<feature type="transmembrane region" description="Helical" evidence="7">
    <location>
        <begin position="204"/>
        <end position="226"/>
    </location>
</feature>
<organism evidence="8 9">
    <name type="scientific">Frankia umida</name>
    <dbReference type="NCBI Taxonomy" id="573489"/>
    <lineage>
        <taxon>Bacteria</taxon>
        <taxon>Bacillati</taxon>
        <taxon>Actinomycetota</taxon>
        <taxon>Actinomycetes</taxon>
        <taxon>Frankiales</taxon>
        <taxon>Frankiaceae</taxon>
        <taxon>Frankia</taxon>
    </lineage>
</organism>
<dbReference type="RefSeq" id="WP_248824564.1">
    <property type="nucleotide sequence ID" value="NZ_JALKFT010000008.1"/>
</dbReference>
<evidence type="ECO:0000256" key="1">
    <source>
        <dbReference type="ARBA" id="ARBA00004651"/>
    </source>
</evidence>
<keyword evidence="2" id="KW-1003">Cell membrane</keyword>
<evidence type="ECO:0000256" key="7">
    <source>
        <dbReference type="SAM" id="Phobius"/>
    </source>
</evidence>
<feature type="transmembrane region" description="Helical" evidence="7">
    <location>
        <begin position="318"/>
        <end position="338"/>
    </location>
</feature>
<feature type="region of interest" description="Disordered" evidence="6">
    <location>
        <begin position="345"/>
        <end position="383"/>
    </location>
</feature>
<proteinExistence type="predicted"/>
<gene>
    <name evidence="8" type="ORF">MXD59_10835</name>
</gene>
<keyword evidence="5 7" id="KW-0472">Membrane</keyword>
<comment type="subcellular location">
    <subcellularLocation>
        <location evidence="1">Cell membrane</location>
        <topology evidence="1">Multi-pass membrane protein</topology>
    </subcellularLocation>
</comment>
<keyword evidence="9" id="KW-1185">Reference proteome</keyword>
<evidence type="ECO:0000256" key="2">
    <source>
        <dbReference type="ARBA" id="ARBA00022475"/>
    </source>
</evidence>
<accession>A0ABT0JYH6</accession>
<sequence length="383" mass="41284">MAVSGSGPPTSVADDRARRASVLLRRAASAGATPGLVAQARRGRVAAEDKVRRSSMYRRLDGQRQRVPRRPFRLARRTMSNAWRHRVLGLAAEAGFWQLLSLPPLLLSLLGALGYVAEAIGHNSLASIRTSILSGAGDLLTESVVDEAVRPTVDEVLSRGRPDVISIGFVLSLWTGSTAMATFVNTITIAYGQRDLRSAVRSRLVALGLFIAQVTSGVIILPALVLGPEIISHILDAERHPVVDRLLTLLFWPVVGLVALTMLTSLYQLSLPVRRRWWRALPGASLALVCWLVGSYLLRLYLEFVFSHELVYSSLGSPVAALLFFYITALAVLLGAELNAALDERRRLEADPDPDTGPDADPGTGSGPCGPSEPPRAIGPTLP</sequence>
<evidence type="ECO:0000313" key="9">
    <source>
        <dbReference type="Proteomes" id="UP001201873"/>
    </source>
</evidence>
<feature type="transmembrane region" description="Helical" evidence="7">
    <location>
        <begin position="279"/>
        <end position="298"/>
    </location>
</feature>
<evidence type="ECO:0000256" key="5">
    <source>
        <dbReference type="ARBA" id="ARBA00023136"/>
    </source>
</evidence>
<evidence type="ECO:0000256" key="6">
    <source>
        <dbReference type="SAM" id="MobiDB-lite"/>
    </source>
</evidence>
<feature type="transmembrane region" description="Helical" evidence="7">
    <location>
        <begin position="164"/>
        <end position="192"/>
    </location>
</feature>
<evidence type="ECO:0000256" key="4">
    <source>
        <dbReference type="ARBA" id="ARBA00022989"/>
    </source>
</evidence>
<evidence type="ECO:0000256" key="3">
    <source>
        <dbReference type="ARBA" id="ARBA00022692"/>
    </source>
</evidence>
<keyword evidence="3 7" id="KW-0812">Transmembrane</keyword>
<dbReference type="InterPro" id="IPR017039">
    <property type="entry name" value="Virul_fac_BrkB"/>
</dbReference>
<comment type="caution">
    <text evidence="8">The sequence shown here is derived from an EMBL/GenBank/DDBJ whole genome shotgun (WGS) entry which is preliminary data.</text>
</comment>
<evidence type="ECO:0000313" key="8">
    <source>
        <dbReference type="EMBL" id="MCK9876267.1"/>
    </source>
</evidence>
<keyword evidence="4 7" id="KW-1133">Transmembrane helix</keyword>
<dbReference type="PANTHER" id="PTHR30213">
    <property type="entry name" value="INNER MEMBRANE PROTEIN YHJD"/>
    <property type="match status" value="1"/>
</dbReference>